<feature type="non-terminal residue" evidence="1">
    <location>
        <position position="1"/>
    </location>
</feature>
<feature type="non-terminal residue" evidence="1">
    <location>
        <position position="100"/>
    </location>
</feature>
<dbReference type="Proteomes" id="UP000307440">
    <property type="component" value="Unassembled WGS sequence"/>
</dbReference>
<dbReference type="AlphaFoldDB" id="A0A5C3KHI6"/>
<reference evidence="1 2" key="1">
    <citation type="journal article" date="2019" name="Nat. Ecol. Evol.">
        <title>Megaphylogeny resolves global patterns of mushroom evolution.</title>
        <authorList>
            <person name="Varga T."/>
            <person name="Krizsan K."/>
            <person name="Foldi C."/>
            <person name="Dima B."/>
            <person name="Sanchez-Garcia M."/>
            <person name="Sanchez-Ramirez S."/>
            <person name="Szollosi G.J."/>
            <person name="Szarkandi J.G."/>
            <person name="Papp V."/>
            <person name="Albert L."/>
            <person name="Andreopoulos W."/>
            <person name="Angelini C."/>
            <person name="Antonin V."/>
            <person name="Barry K.W."/>
            <person name="Bougher N.L."/>
            <person name="Buchanan P."/>
            <person name="Buyck B."/>
            <person name="Bense V."/>
            <person name="Catcheside P."/>
            <person name="Chovatia M."/>
            <person name="Cooper J."/>
            <person name="Damon W."/>
            <person name="Desjardin D."/>
            <person name="Finy P."/>
            <person name="Geml J."/>
            <person name="Haridas S."/>
            <person name="Hughes K."/>
            <person name="Justo A."/>
            <person name="Karasinski D."/>
            <person name="Kautmanova I."/>
            <person name="Kiss B."/>
            <person name="Kocsube S."/>
            <person name="Kotiranta H."/>
            <person name="LaButti K.M."/>
            <person name="Lechner B.E."/>
            <person name="Liimatainen K."/>
            <person name="Lipzen A."/>
            <person name="Lukacs Z."/>
            <person name="Mihaltcheva S."/>
            <person name="Morgado L.N."/>
            <person name="Niskanen T."/>
            <person name="Noordeloos M.E."/>
            <person name="Ohm R.A."/>
            <person name="Ortiz-Santana B."/>
            <person name="Ovrebo C."/>
            <person name="Racz N."/>
            <person name="Riley R."/>
            <person name="Savchenko A."/>
            <person name="Shiryaev A."/>
            <person name="Soop K."/>
            <person name="Spirin V."/>
            <person name="Szebenyi C."/>
            <person name="Tomsovsky M."/>
            <person name="Tulloss R.E."/>
            <person name="Uehling J."/>
            <person name="Grigoriev I.V."/>
            <person name="Vagvolgyi C."/>
            <person name="Papp T."/>
            <person name="Martin F.M."/>
            <person name="Miettinen O."/>
            <person name="Hibbett D.S."/>
            <person name="Nagy L.G."/>
        </authorList>
    </citation>
    <scope>NUCLEOTIDE SEQUENCE [LARGE SCALE GENOMIC DNA]</scope>
    <source>
        <strain evidence="1 2">CBS 121175</strain>
    </source>
</reference>
<dbReference type="OrthoDB" id="2686745at2759"/>
<dbReference type="EMBL" id="ML210354">
    <property type="protein sequence ID" value="TFK19203.1"/>
    <property type="molecule type" value="Genomic_DNA"/>
</dbReference>
<gene>
    <name evidence="1" type="ORF">FA15DRAFT_549499</name>
</gene>
<evidence type="ECO:0000313" key="1">
    <source>
        <dbReference type="EMBL" id="TFK19203.1"/>
    </source>
</evidence>
<accession>A0A5C3KHI6</accession>
<proteinExistence type="predicted"/>
<sequence>IKKPPGEPGRPNSGGFNVEKAMKWSKEDFTKIQTFVSSECDKTLDTDFSMANQEEEDLKRICKSACDMFPALRRFEDDWPARSLMKLYLKKTSEQARRSK</sequence>
<keyword evidence="2" id="KW-1185">Reference proteome</keyword>
<organism evidence="1 2">
    <name type="scientific">Coprinopsis marcescibilis</name>
    <name type="common">Agaric fungus</name>
    <name type="synonym">Psathyrella marcescibilis</name>
    <dbReference type="NCBI Taxonomy" id="230819"/>
    <lineage>
        <taxon>Eukaryota</taxon>
        <taxon>Fungi</taxon>
        <taxon>Dikarya</taxon>
        <taxon>Basidiomycota</taxon>
        <taxon>Agaricomycotina</taxon>
        <taxon>Agaricomycetes</taxon>
        <taxon>Agaricomycetidae</taxon>
        <taxon>Agaricales</taxon>
        <taxon>Agaricineae</taxon>
        <taxon>Psathyrellaceae</taxon>
        <taxon>Coprinopsis</taxon>
    </lineage>
</organism>
<evidence type="ECO:0000313" key="2">
    <source>
        <dbReference type="Proteomes" id="UP000307440"/>
    </source>
</evidence>
<dbReference type="STRING" id="230819.A0A5C3KHI6"/>
<name>A0A5C3KHI6_COPMA</name>
<protein>
    <submittedName>
        <fullName evidence="1">Uncharacterized protein</fullName>
    </submittedName>
</protein>